<keyword evidence="2" id="KW-1185">Reference proteome</keyword>
<reference evidence="2" key="1">
    <citation type="journal article" date="2019" name="Int. J. Syst. Evol. Microbiol.">
        <title>The Global Catalogue of Microorganisms (GCM) 10K type strain sequencing project: providing services to taxonomists for standard genome sequencing and annotation.</title>
        <authorList>
            <consortium name="The Broad Institute Genomics Platform"/>
            <consortium name="The Broad Institute Genome Sequencing Center for Infectious Disease"/>
            <person name="Wu L."/>
            <person name="Ma J."/>
        </authorList>
    </citation>
    <scope>NUCLEOTIDE SEQUENCE [LARGE SCALE GENOMIC DNA]</scope>
    <source>
        <strain evidence="2">KCTC 52924</strain>
    </source>
</reference>
<accession>A0ABW5VE65</accession>
<gene>
    <name evidence="1" type="ORF">ACFS1K_02070</name>
</gene>
<evidence type="ECO:0000313" key="2">
    <source>
        <dbReference type="Proteomes" id="UP001597532"/>
    </source>
</evidence>
<name>A0ABW5VE65_9FLAO</name>
<protein>
    <submittedName>
        <fullName evidence="1">Peptidoglycan-binding protein LysM</fullName>
    </submittedName>
</protein>
<organism evidence="1 2">
    <name type="scientific">Arenibacter antarcticus</name>
    <dbReference type="NCBI Taxonomy" id="2040469"/>
    <lineage>
        <taxon>Bacteria</taxon>
        <taxon>Pseudomonadati</taxon>
        <taxon>Bacteroidota</taxon>
        <taxon>Flavobacteriia</taxon>
        <taxon>Flavobacteriales</taxon>
        <taxon>Flavobacteriaceae</taxon>
        <taxon>Arenibacter</taxon>
    </lineage>
</organism>
<dbReference type="Proteomes" id="UP001597532">
    <property type="component" value="Unassembled WGS sequence"/>
</dbReference>
<dbReference type="RefSeq" id="WP_251807058.1">
    <property type="nucleotide sequence ID" value="NZ_CP166679.1"/>
</dbReference>
<evidence type="ECO:0000313" key="1">
    <source>
        <dbReference type="EMBL" id="MFD2788543.1"/>
    </source>
</evidence>
<proteinExistence type="predicted"/>
<comment type="caution">
    <text evidence="1">The sequence shown here is derived from an EMBL/GenBank/DDBJ whole genome shotgun (WGS) entry which is preliminary data.</text>
</comment>
<sequence>MKVHYSIWRKSKITITVIAFAMLILGIEKSWAQEVTTTINLVLSDVLSIDPGSAAIDGTVDFHYENVNDYNSEKTATVPNSLIITFTKPFDLKVKANGEHFENGAHLIPVNVLTVKVNESSKIKGTSNPIVISTQDQTLISSAGRGSKLNLDLDYSIPEARSASTDILGKAAGKYTQMITYTVSAL</sequence>
<dbReference type="EMBL" id="JBHUOK010000004">
    <property type="protein sequence ID" value="MFD2788543.1"/>
    <property type="molecule type" value="Genomic_DNA"/>
</dbReference>